<evidence type="ECO:0000313" key="5">
    <source>
        <dbReference type="EMBL" id="MRV75034.1"/>
    </source>
</evidence>
<dbReference type="Proteomes" id="UP000446768">
    <property type="component" value="Unassembled WGS sequence"/>
</dbReference>
<dbReference type="EMBL" id="WKJJ01000018">
    <property type="protein sequence ID" value="MRV75034.1"/>
    <property type="molecule type" value="Genomic_DNA"/>
</dbReference>
<reference evidence="5 6" key="1">
    <citation type="submission" date="2019-11" db="EMBL/GenBank/DDBJ databases">
        <title>Novel species isolated from a subtropical stream in China.</title>
        <authorList>
            <person name="Lu H."/>
        </authorList>
    </citation>
    <scope>NUCLEOTIDE SEQUENCE [LARGE SCALE GENOMIC DNA]</scope>
    <source>
        <strain evidence="5 6">FT92W</strain>
    </source>
</reference>
<dbReference type="Gene3D" id="1.10.10.10">
    <property type="entry name" value="Winged helix-like DNA-binding domain superfamily/Winged helix DNA-binding domain"/>
    <property type="match status" value="1"/>
</dbReference>
<keyword evidence="3" id="KW-0804">Transcription</keyword>
<dbReference type="GO" id="GO:0003677">
    <property type="term" value="F:DNA binding"/>
    <property type="evidence" value="ECO:0007669"/>
    <property type="project" value="UniProtKB-KW"/>
</dbReference>
<evidence type="ECO:0000313" key="6">
    <source>
        <dbReference type="Proteomes" id="UP000446768"/>
    </source>
</evidence>
<keyword evidence="6" id="KW-1185">Reference proteome</keyword>
<dbReference type="InterPro" id="IPR036388">
    <property type="entry name" value="WH-like_DNA-bd_sf"/>
</dbReference>
<evidence type="ECO:0000259" key="4">
    <source>
        <dbReference type="SMART" id="SM00347"/>
    </source>
</evidence>
<dbReference type="Pfam" id="PF12802">
    <property type="entry name" value="MarR_2"/>
    <property type="match status" value="1"/>
</dbReference>
<gene>
    <name evidence="5" type="ORF">GJ700_25295</name>
</gene>
<sequence>MKQGLGTQLRHLIELLDGAVEAAYVEADLPEYRPRFTPVMRVLSTRQQVTIGEIAEVAGITQPAATQTVALMHKKGLLLIEPGPQDGRQRIVSLSEKGSALLPRVQACWRATRMAADSLDAELDMPLSQCLAQAIEVLGQRPFGERIRSARADSQKGDYV</sequence>
<dbReference type="PANTHER" id="PTHR33164">
    <property type="entry name" value="TRANSCRIPTIONAL REGULATOR, MARR FAMILY"/>
    <property type="match status" value="1"/>
</dbReference>
<dbReference type="PANTHER" id="PTHR33164:SF64">
    <property type="entry name" value="TRANSCRIPTIONAL REGULATOR SLYA"/>
    <property type="match status" value="1"/>
</dbReference>
<dbReference type="AlphaFoldDB" id="A0A7X2IS64"/>
<keyword evidence="2" id="KW-0238">DNA-binding</keyword>
<dbReference type="RefSeq" id="WP_154379210.1">
    <property type="nucleotide sequence ID" value="NZ_WKJJ01000018.1"/>
</dbReference>
<organism evidence="5 6">
    <name type="scientific">Pseudoduganella rivuli</name>
    <dbReference type="NCBI Taxonomy" id="2666085"/>
    <lineage>
        <taxon>Bacteria</taxon>
        <taxon>Pseudomonadati</taxon>
        <taxon>Pseudomonadota</taxon>
        <taxon>Betaproteobacteria</taxon>
        <taxon>Burkholderiales</taxon>
        <taxon>Oxalobacteraceae</taxon>
        <taxon>Telluria group</taxon>
        <taxon>Pseudoduganella</taxon>
    </lineage>
</organism>
<evidence type="ECO:0000256" key="2">
    <source>
        <dbReference type="ARBA" id="ARBA00023125"/>
    </source>
</evidence>
<feature type="domain" description="HTH marR-type" evidence="4">
    <location>
        <begin position="24"/>
        <end position="125"/>
    </location>
</feature>
<dbReference type="InterPro" id="IPR039422">
    <property type="entry name" value="MarR/SlyA-like"/>
</dbReference>
<dbReference type="GO" id="GO:0006950">
    <property type="term" value="P:response to stress"/>
    <property type="evidence" value="ECO:0007669"/>
    <property type="project" value="TreeGrafter"/>
</dbReference>
<dbReference type="InterPro" id="IPR000835">
    <property type="entry name" value="HTH_MarR-typ"/>
</dbReference>
<comment type="caution">
    <text evidence="5">The sequence shown here is derived from an EMBL/GenBank/DDBJ whole genome shotgun (WGS) entry which is preliminary data.</text>
</comment>
<dbReference type="SUPFAM" id="SSF46785">
    <property type="entry name" value="Winged helix' DNA-binding domain"/>
    <property type="match status" value="1"/>
</dbReference>
<protein>
    <submittedName>
        <fullName evidence="5">MarR family transcriptional regulator</fullName>
    </submittedName>
</protein>
<proteinExistence type="predicted"/>
<evidence type="ECO:0000256" key="3">
    <source>
        <dbReference type="ARBA" id="ARBA00023163"/>
    </source>
</evidence>
<keyword evidence="1" id="KW-0805">Transcription regulation</keyword>
<evidence type="ECO:0000256" key="1">
    <source>
        <dbReference type="ARBA" id="ARBA00023015"/>
    </source>
</evidence>
<name>A0A7X2IS64_9BURK</name>
<dbReference type="InterPro" id="IPR036390">
    <property type="entry name" value="WH_DNA-bd_sf"/>
</dbReference>
<dbReference type="SMART" id="SM00347">
    <property type="entry name" value="HTH_MARR"/>
    <property type="match status" value="1"/>
</dbReference>
<accession>A0A7X2IS64</accession>
<dbReference type="GO" id="GO:0003700">
    <property type="term" value="F:DNA-binding transcription factor activity"/>
    <property type="evidence" value="ECO:0007669"/>
    <property type="project" value="InterPro"/>
</dbReference>